<dbReference type="HOGENOM" id="CLU_2659178_0_0_1"/>
<proteinExistence type="predicted"/>
<dbReference type="EMBL" id="AGNK02000628">
    <property type="status" value="NOT_ANNOTATED_CDS"/>
    <property type="molecule type" value="Genomic_DNA"/>
</dbReference>
<accession>K3ZYP5</accession>
<dbReference type="InParanoid" id="K3ZYP5"/>
<protein>
    <submittedName>
        <fullName evidence="1">Uncharacterized protein</fullName>
    </submittedName>
</protein>
<dbReference type="Gramene" id="KQL22178">
    <property type="protein sequence ID" value="KQL22178"/>
    <property type="gene ID" value="SETIT_031727mg"/>
</dbReference>
<evidence type="ECO:0000313" key="1">
    <source>
        <dbReference type="EnsemblPlants" id="KQL22178"/>
    </source>
</evidence>
<dbReference type="AlphaFoldDB" id="K3ZYP5"/>
<keyword evidence="2" id="KW-1185">Reference proteome</keyword>
<evidence type="ECO:0000313" key="2">
    <source>
        <dbReference type="Proteomes" id="UP000004995"/>
    </source>
</evidence>
<organism evidence="1 2">
    <name type="scientific">Setaria italica</name>
    <name type="common">Foxtail millet</name>
    <name type="synonym">Panicum italicum</name>
    <dbReference type="NCBI Taxonomy" id="4555"/>
    <lineage>
        <taxon>Eukaryota</taxon>
        <taxon>Viridiplantae</taxon>
        <taxon>Streptophyta</taxon>
        <taxon>Embryophyta</taxon>
        <taxon>Tracheophyta</taxon>
        <taxon>Spermatophyta</taxon>
        <taxon>Magnoliopsida</taxon>
        <taxon>Liliopsida</taxon>
        <taxon>Poales</taxon>
        <taxon>Poaceae</taxon>
        <taxon>PACMAD clade</taxon>
        <taxon>Panicoideae</taxon>
        <taxon>Panicodae</taxon>
        <taxon>Paniceae</taxon>
        <taxon>Cenchrinae</taxon>
        <taxon>Setaria</taxon>
    </lineage>
</organism>
<reference evidence="2" key="1">
    <citation type="journal article" date="2012" name="Nat. Biotechnol.">
        <title>Reference genome sequence of the model plant Setaria.</title>
        <authorList>
            <person name="Bennetzen J.L."/>
            <person name="Schmutz J."/>
            <person name="Wang H."/>
            <person name="Percifield R."/>
            <person name="Hawkins J."/>
            <person name="Pontaroli A.C."/>
            <person name="Estep M."/>
            <person name="Feng L."/>
            <person name="Vaughn J.N."/>
            <person name="Grimwood J."/>
            <person name="Jenkins J."/>
            <person name="Barry K."/>
            <person name="Lindquist E."/>
            <person name="Hellsten U."/>
            <person name="Deshpande S."/>
            <person name="Wang X."/>
            <person name="Wu X."/>
            <person name="Mitros T."/>
            <person name="Triplett J."/>
            <person name="Yang X."/>
            <person name="Ye C.Y."/>
            <person name="Mauro-Herrera M."/>
            <person name="Wang L."/>
            <person name="Li P."/>
            <person name="Sharma M."/>
            <person name="Sharma R."/>
            <person name="Ronald P.C."/>
            <person name="Panaud O."/>
            <person name="Kellogg E.A."/>
            <person name="Brutnell T.P."/>
            <person name="Doust A.N."/>
            <person name="Tuskan G.A."/>
            <person name="Rokhsar D."/>
            <person name="Devos K.M."/>
        </authorList>
    </citation>
    <scope>NUCLEOTIDE SEQUENCE [LARGE SCALE GENOMIC DNA]</scope>
    <source>
        <strain evidence="2">cv. Yugu1</strain>
    </source>
</reference>
<dbReference type="Proteomes" id="UP000004995">
    <property type="component" value="Unassembled WGS sequence"/>
</dbReference>
<reference evidence="1" key="2">
    <citation type="submission" date="2018-08" db="UniProtKB">
        <authorList>
            <consortium name="EnsemblPlants"/>
        </authorList>
    </citation>
    <scope>IDENTIFICATION</scope>
    <source>
        <strain evidence="1">Yugu1</strain>
    </source>
</reference>
<dbReference type="EnsemblPlants" id="KQL22178">
    <property type="protein sequence ID" value="KQL22178"/>
    <property type="gene ID" value="SETIT_031727mg"/>
</dbReference>
<sequence length="76" mass="8834">MMKSPFSSLLHCSTNSCGVQLQKMWTIAAKALLVFYRQLCGRLSQRKTKTIHHDRRRGALHYITPLSQFLTHYTIL</sequence>
<name>K3ZYP5_SETIT</name>